<organism evidence="2 3">
    <name type="scientific">Panicum virgatum</name>
    <name type="common">Blackwell switchgrass</name>
    <dbReference type="NCBI Taxonomy" id="38727"/>
    <lineage>
        <taxon>Eukaryota</taxon>
        <taxon>Viridiplantae</taxon>
        <taxon>Streptophyta</taxon>
        <taxon>Embryophyta</taxon>
        <taxon>Tracheophyta</taxon>
        <taxon>Spermatophyta</taxon>
        <taxon>Magnoliopsida</taxon>
        <taxon>Liliopsida</taxon>
        <taxon>Poales</taxon>
        <taxon>Poaceae</taxon>
        <taxon>PACMAD clade</taxon>
        <taxon>Panicoideae</taxon>
        <taxon>Panicodae</taxon>
        <taxon>Paniceae</taxon>
        <taxon>Panicinae</taxon>
        <taxon>Panicum</taxon>
        <taxon>Panicum sect. Hiantes</taxon>
    </lineage>
</organism>
<feature type="compositionally biased region" description="Gly residues" evidence="1">
    <location>
        <begin position="355"/>
        <end position="365"/>
    </location>
</feature>
<evidence type="ECO:0000313" key="2">
    <source>
        <dbReference type="EMBL" id="KAG2569087.1"/>
    </source>
</evidence>
<feature type="compositionally biased region" description="Gly residues" evidence="1">
    <location>
        <begin position="52"/>
        <end position="61"/>
    </location>
</feature>
<dbReference type="Proteomes" id="UP000823388">
    <property type="component" value="Chromosome 7N"/>
</dbReference>
<feature type="region of interest" description="Disordered" evidence="1">
    <location>
        <begin position="346"/>
        <end position="372"/>
    </location>
</feature>
<feature type="compositionally biased region" description="Low complexity" evidence="1">
    <location>
        <begin position="133"/>
        <end position="143"/>
    </location>
</feature>
<feature type="compositionally biased region" description="Low complexity" evidence="1">
    <location>
        <begin position="425"/>
        <end position="437"/>
    </location>
</feature>
<feature type="compositionally biased region" description="Low complexity" evidence="1">
    <location>
        <begin position="301"/>
        <end position="330"/>
    </location>
</feature>
<reference evidence="2" key="1">
    <citation type="submission" date="2020-05" db="EMBL/GenBank/DDBJ databases">
        <title>WGS assembly of Panicum virgatum.</title>
        <authorList>
            <person name="Lovell J.T."/>
            <person name="Jenkins J."/>
            <person name="Shu S."/>
            <person name="Juenger T.E."/>
            <person name="Schmutz J."/>
        </authorList>
    </citation>
    <scope>NUCLEOTIDE SEQUENCE</scope>
    <source>
        <strain evidence="2">AP13</strain>
    </source>
</reference>
<sequence length="489" mass="50910">MNHLRSNKDIGKTKRARSRTHGGDRKARPVTNHDGRRTRGVWGSDRREDTGMWGGVEGGTRVGDPLGLTSGVHPMVLKDCASVAWSHPQGRSAAGWVERAGSRTARTGEQQRRAWPSAGAEDEGPPPARRAQRPGPAWRARQARQPEQRRERQRPASGPWARRRTRRARRRPQRRRRPGLRARRPEPARRARWQPVRRAWRRGRRQRRQRGSHPGAEEAPGRRPGTEEPRQIGPSKTTRPRPEQTGPRGRPGGVHAPSAPAEAAAGEGPAAVGAPSGVPCCWRSAQQGHTAAARVGPPRMAGSAPEASSAALEARQGRETAAAGAGARQAPWVAAAAVPSVSMAGRRASGADTAGPGGGGPGGSGAPPAGAVGEDPAGLAWVAAARPAAPACCAVSRARHGPAAAGARQVAADLAAPTAQAALAAAAPANPEAATPGQGRGGRRGRRAPGALGGDSSGAVRILRPQGRPRLRPQGIRGGRGTPIRGACA</sequence>
<protein>
    <submittedName>
        <fullName evidence="2">Uncharacterized protein</fullName>
    </submittedName>
</protein>
<accession>A0A8T0Q2F6</accession>
<name>A0A8T0Q2F6_PANVG</name>
<dbReference type="AlphaFoldDB" id="A0A8T0Q2F6"/>
<feature type="compositionally biased region" description="Low complexity" evidence="1">
    <location>
        <begin position="256"/>
        <end position="274"/>
    </location>
</feature>
<comment type="caution">
    <text evidence="2">The sequence shown here is derived from an EMBL/GenBank/DDBJ whole genome shotgun (WGS) entry which is preliminary data.</text>
</comment>
<gene>
    <name evidence="2" type="ORF">PVAP13_7NG389075</name>
</gene>
<evidence type="ECO:0000313" key="3">
    <source>
        <dbReference type="Proteomes" id="UP000823388"/>
    </source>
</evidence>
<feature type="compositionally biased region" description="Low complexity" evidence="1">
    <location>
        <begin position="461"/>
        <end position="475"/>
    </location>
</feature>
<keyword evidence="3" id="KW-1185">Reference proteome</keyword>
<feature type="compositionally biased region" description="Basic and acidic residues" evidence="1">
    <location>
        <begin position="21"/>
        <end position="37"/>
    </location>
</feature>
<feature type="compositionally biased region" description="Basic and acidic residues" evidence="1">
    <location>
        <begin position="144"/>
        <end position="154"/>
    </location>
</feature>
<feature type="compositionally biased region" description="Basic residues" evidence="1">
    <location>
        <begin position="161"/>
        <end position="182"/>
    </location>
</feature>
<proteinExistence type="predicted"/>
<feature type="region of interest" description="Disordered" evidence="1">
    <location>
        <begin position="289"/>
        <end position="330"/>
    </location>
</feature>
<feature type="compositionally biased region" description="Basic residues" evidence="1">
    <location>
        <begin position="198"/>
        <end position="211"/>
    </location>
</feature>
<feature type="region of interest" description="Disordered" evidence="1">
    <location>
        <begin position="86"/>
        <end position="274"/>
    </location>
</feature>
<feature type="region of interest" description="Disordered" evidence="1">
    <location>
        <begin position="1"/>
        <end position="72"/>
    </location>
</feature>
<feature type="compositionally biased region" description="Basic and acidic residues" evidence="1">
    <location>
        <begin position="1"/>
        <end position="12"/>
    </location>
</feature>
<feature type="region of interest" description="Disordered" evidence="1">
    <location>
        <begin position="425"/>
        <end position="489"/>
    </location>
</feature>
<feature type="compositionally biased region" description="Basic and acidic residues" evidence="1">
    <location>
        <begin position="215"/>
        <end position="230"/>
    </location>
</feature>
<evidence type="ECO:0000256" key="1">
    <source>
        <dbReference type="SAM" id="MobiDB-lite"/>
    </source>
</evidence>
<dbReference type="EMBL" id="CM029050">
    <property type="protein sequence ID" value="KAG2569087.1"/>
    <property type="molecule type" value="Genomic_DNA"/>
</dbReference>